<dbReference type="EMBL" id="CP032519">
    <property type="protein sequence ID" value="QEZ45702.1"/>
    <property type="molecule type" value="Genomic_DNA"/>
</dbReference>
<name>A0A5P3VK04_9BURK</name>
<sequence>MPAAESAFANLAADLTGTDCKIAQRRKPKSEVLPSRVVALLAQASAPMSAPAVARAVGVSWPTAAATLREMAEAGQVLVGQTEGGQHRYALPLPGHATTAAHAALIRKSLSTGADLRGEPDLEAVLQTLGQPD</sequence>
<evidence type="ECO:0000313" key="1">
    <source>
        <dbReference type="EMBL" id="QEZ45702.1"/>
    </source>
</evidence>
<dbReference type="RefSeq" id="WP_151071186.1">
    <property type="nucleotide sequence ID" value="NZ_CP032519.1"/>
</dbReference>
<accession>A0A5P3VK04</accession>
<protein>
    <submittedName>
        <fullName evidence="1">Uncharacterized protein</fullName>
    </submittedName>
</protein>
<dbReference type="SUPFAM" id="SSF46785">
    <property type="entry name" value="Winged helix' DNA-binding domain"/>
    <property type="match status" value="1"/>
</dbReference>
<dbReference type="AlphaFoldDB" id="A0A5P3VK04"/>
<proteinExistence type="predicted"/>
<reference evidence="1 2" key="1">
    <citation type="submission" date="2018-09" db="EMBL/GenBank/DDBJ databases">
        <title>Complete genome sequence of Cupriavidus oxalaticus T2, a bacterium capable of phenol tolerance and degradation.</title>
        <authorList>
            <person name="Yan J."/>
        </authorList>
    </citation>
    <scope>NUCLEOTIDE SEQUENCE [LARGE SCALE GENOMIC DNA]</scope>
    <source>
        <strain evidence="1 2">T2</strain>
    </source>
</reference>
<dbReference type="Proteomes" id="UP000325743">
    <property type="component" value="Chromosome 2"/>
</dbReference>
<evidence type="ECO:0000313" key="2">
    <source>
        <dbReference type="Proteomes" id="UP000325743"/>
    </source>
</evidence>
<organism evidence="1 2">
    <name type="scientific">Cupriavidus oxalaticus</name>
    <dbReference type="NCBI Taxonomy" id="96344"/>
    <lineage>
        <taxon>Bacteria</taxon>
        <taxon>Pseudomonadati</taxon>
        <taxon>Pseudomonadota</taxon>
        <taxon>Betaproteobacteria</taxon>
        <taxon>Burkholderiales</taxon>
        <taxon>Burkholderiaceae</taxon>
        <taxon>Cupriavidus</taxon>
    </lineage>
</organism>
<dbReference type="InterPro" id="IPR036390">
    <property type="entry name" value="WH_DNA-bd_sf"/>
</dbReference>
<gene>
    <name evidence="1" type="ORF">D2917_15355</name>
</gene>